<gene>
    <name evidence="1" type="ORF">SEV965_LOCUS39898</name>
</gene>
<protein>
    <submittedName>
        <fullName evidence="1">Uncharacterized protein</fullName>
    </submittedName>
</protein>
<dbReference type="AlphaFoldDB" id="A0A815Z9C7"/>
<feature type="non-terminal residue" evidence="1">
    <location>
        <position position="1"/>
    </location>
</feature>
<name>A0A815Z9C7_9BILA</name>
<comment type="caution">
    <text evidence="1">The sequence shown here is derived from an EMBL/GenBank/DDBJ whole genome shotgun (WGS) entry which is preliminary data.</text>
</comment>
<proteinExistence type="predicted"/>
<dbReference type="EMBL" id="CAJNOU010018964">
    <property type="protein sequence ID" value="CAF1581485.1"/>
    <property type="molecule type" value="Genomic_DNA"/>
</dbReference>
<organism evidence="1 2">
    <name type="scientific">Rotaria sordida</name>
    <dbReference type="NCBI Taxonomy" id="392033"/>
    <lineage>
        <taxon>Eukaryota</taxon>
        <taxon>Metazoa</taxon>
        <taxon>Spiralia</taxon>
        <taxon>Gnathifera</taxon>
        <taxon>Rotifera</taxon>
        <taxon>Eurotatoria</taxon>
        <taxon>Bdelloidea</taxon>
        <taxon>Philodinida</taxon>
        <taxon>Philodinidae</taxon>
        <taxon>Rotaria</taxon>
    </lineage>
</organism>
<dbReference type="Proteomes" id="UP000663889">
    <property type="component" value="Unassembled WGS sequence"/>
</dbReference>
<evidence type="ECO:0000313" key="2">
    <source>
        <dbReference type="Proteomes" id="UP000663889"/>
    </source>
</evidence>
<evidence type="ECO:0000313" key="1">
    <source>
        <dbReference type="EMBL" id="CAF1581485.1"/>
    </source>
</evidence>
<accession>A0A815Z9C7</accession>
<sequence length="30" mass="3480">SSLVRIRLCHRLFSLLCYTSTNINLAKQTK</sequence>
<reference evidence="1" key="1">
    <citation type="submission" date="2021-02" db="EMBL/GenBank/DDBJ databases">
        <authorList>
            <person name="Nowell W R."/>
        </authorList>
    </citation>
    <scope>NUCLEOTIDE SEQUENCE</scope>
</reference>